<dbReference type="OrthoDB" id="428895at2759"/>
<dbReference type="Pfam" id="PF00787">
    <property type="entry name" value="PX"/>
    <property type="match status" value="1"/>
</dbReference>
<dbReference type="AlphaFoldDB" id="A0A9W9Z1Z9"/>
<feature type="region of interest" description="Disordered" evidence="1">
    <location>
        <begin position="75"/>
        <end position="96"/>
    </location>
</feature>
<dbReference type="InterPro" id="IPR001683">
    <property type="entry name" value="PX_dom"/>
</dbReference>
<accession>A0A9W9Z1Z9</accession>
<organism evidence="3 4">
    <name type="scientific">Desmophyllum pertusum</name>
    <dbReference type="NCBI Taxonomy" id="174260"/>
    <lineage>
        <taxon>Eukaryota</taxon>
        <taxon>Metazoa</taxon>
        <taxon>Cnidaria</taxon>
        <taxon>Anthozoa</taxon>
        <taxon>Hexacorallia</taxon>
        <taxon>Scleractinia</taxon>
        <taxon>Caryophylliina</taxon>
        <taxon>Caryophylliidae</taxon>
        <taxon>Desmophyllum</taxon>
    </lineage>
</organism>
<dbReference type="Gene3D" id="3.30.1520.10">
    <property type="entry name" value="Phox-like domain"/>
    <property type="match status" value="1"/>
</dbReference>
<dbReference type="InterPro" id="IPR036871">
    <property type="entry name" value="PX_dom_sf"/>
</dbReference>
<dbReference type="SUPFAM" id="SSF64268">
    <property type="entry name" value="PX domain"/>
    <property type="match status" value="1"/>
</dbReference>
<name>A0A9W9Z1Z9_9CNID</name>
<dbReference type="PROSITE" id="PS50195">
    <property type="entry name" value="PX"/>
    <property type="match status" value="1"/>
</dbReference>
<sequence>MHKTLRRQFATVDSFKFPPKKTLGNKDSRFVEDRRRLLQDYLRRVVNLYVTSDQRLRSDTSKTTLLQILPFFADPPEKTKKESKSKRKRSLNYTGL</sequence>
<evidence type="ECO:0000313" key="4">
    <source>
        <dbReference type="Proteomes" id="UP001163046"/>
    </source>
</evidence>
<protein>
    <submittedName>
        <fullName evidence="3">Sorting nexin-29</fullName>
    </submittedName>
</protein>
<dbReference type="GO" id="GO:0035091">
    <property type="term" value="F:phosphatidylinositol binding"/>
    <property type="evidence" value="ECO:0007669"/>
    <property type="project" value="InterPro"/>
</dbReference>
<dbReference type="PANTHER" id="PTHR47194:SF3">
    <property type="entry name" value="SORTING NEXIN 29"/>
    <property type="match status" value="1"/>
</dbReference>
<dbReference type="Proteomes" id="UP001163046">
    <property type="component" value="Unassembled WGS sequence"/>
</dbReference>
<evidence type="ECO:0000256" key="1">
    <source>
        <dbReference type="SAM" id="MobiDB-lite"/>
    </source>
</evidence>
<gene>
    <name evidence="3" type="primary">SNX29_1</name>
    <name evidence="3" type="ORF">OS493_011074</name>
</gene>
<proteinExistence type="predicted"/>
<reference evidence="3" key="1">
    <citation type="submission" date="2023-01" db="EMBL/GenBank/DDBJ databases">
        <title>Genome assembly of the deep-sea coral Lophelia pertusa.</title>
        <authorList>
            <person name="Herrera S."/>
            <person name="Cordes E."/>
        </authorList>
    </citation>
    <scope>NUCLEOTIDE SEQUENCE</scope>
    <source>
        <strain evidence="3">USNM1676648</strain>
        <tissue evidence="3">Polyp</tissue>
    </source>
</reference>
<feature type="domain" description="PX" evidence="2">
    <location>
        <begin position="1"/>
        <end position="79"/>
    </location>
</feature>
<comment type="caution">
    <text evidence="3">The sequence shown here is derived from an EMBL/GenBank/DDBJ whole genome shotgun (WGS) entry which is preliminary data.</text>
</comment>
<dbReference type="EMBL" id="MU826830">
    <property type="protein sequence ID" value="KAJ7373480.1"/>
    <property type="molecule type" value="Genomic_DNA"/>
</dbReference>
<evidence type="ECO:0000259" key="2">
    <source>
        <dbReference type="PROSITE" id="PS50195"/>
    </source>
</evidence>
<dbReference type="PANTHER" id="PTHR47194">
    <property type="entry name" value="SORTING NEXIN-29-RELATED"/>
    <property type="match status" value="1"/>
</dbReference>
<evidence type="ECO:0000313" key="3">
    <source>
        <dbReference type="EMBL" id="KAJ7373480.1"/>
    </source>
</evidence>
<keyword evidence="4" id="KW-1185">Reference proteome</keyword>